<name>A0ABD0VE60_DENTH</name>
<sequence>MAWWATRRTLFSVLMASVGFDVVMQPESFSGVGVWSVYSLTDFEEPSSQPEHLPARHRRVMAPRSANGGAARKLSAWAEKSRPSTSESSLVPSSPMSERETMQDTEVTPSVGDRSRRLKPITILPRRMMS</sequence>
<proteinExistence type="predicted"/>
<evidence type="ECO:0000313" key="3">
    <source>
        <dbReference type="EMBL" id="KAL0923404.1"/>
    </source>
</evidence>
<evidence type="ECO:0000256" key="2">
    <source>
        <dbReference type="SAM" id="SignalP"/>
    </source>
</evidence>
<dbReference type="EMBL" id="JANQDX010000006">
    <property type="protein sequence ID" value="KAL0923404.1"/>
    <property type="molecule type" value="Genomic_DNA"/>
</dbReference>
<evidence type="ECO:0000313" key="4">
    <source>
        <dbReference type="Proteomes" id="UP001552299"/>
    </source>
</evidence>
<dbReference type="Proteomes" id="UP001552299">
    <property type="component" value="Unassembled WGS sequence"/>
</dbReference>
<dbReference type="AlphaFoldDB" id="A0ABD0VE60"/>
<feature type="signal peptide" evidence="2">
    <location>
        <begin position="1"/>
        <end position="19"/>
    </location>
</feature>
<feature type="chain" id="PRO_5044857253" description="Secreted protein" evidence="2">
    <location>
        <begin position="20"/>
        <end position="130"/>
    </location>
</feature>
<keyword evidence="4" id="KW-1185">Reference proteome</keyword>
<evidence type="ECO:0000256" key="1">
    <source>
        <dbReference type="SAM" id="MobiDB-lite"/>
    </source>
</evidence>
<keyword evidence="2" id="KW-0732">Signal</keyword>
<comment type="caution">
    <text evidence="3">The sequence shown here is derived from an EMBL/GenBank/DDBJ whole genome shotgun (WGS) entry which is preliminary data.</text>
</comment>
<organism evidence="3 4">
    <name type="scientific">Dendrobium thyrsiflorum</name>
    <name type="common">Pinecone-like raceme dendrobium</name>
    <name type="synonym">Orchid</name>
    <dbReference type="NCBI Taxonomy" id="117978"/>
    <lineage>
        <taxon>Eukaryota</taxon>
        <taxon>Viridiplantae</taxon>
        <taxon>Streptophyta</taxon>
        <taxon>Embryophyta</taxon>
        <taxon>Tracheophyta</taxon>
        <taxon>Spermatophyta</taxon>
        <taxon>Magnoliopsida</taxon>
        <taxon>Liliopsida</taxon>
        <taxon>Asparagales</taxon>
        <taxon>Orchidaceae</taxon>
        <taxon>Epidendroideae</taxon>
        <taxon>Malaxideae</taxon>
        <taxon>Dendrobiinae</taxon>
        <taxon>Dendrobium</taxon>
    </lineage>
</organism>
<feature type="region of interest" description="Disordered" evidence="1">
    <location>
        <begin position="46"/>
        <end position="130"/>
    </location>
</feature>
<reference evidence="3 4" key="1">
    <citation type="journal article" date="2024" name="Plant Biotechnol. J.">
        <title>Dendrobium thyrsiflorum genome and its molecular insights into genes involved in important horticultural traits.</title>
        <authorList>
            <person name="Chen B."/>
            <person name="Wang J.Y."/>
            <person name="Zheng P.J."/>
            <person name="Li K.L."/>
            <person name="Liang Y.M."/>
            <person name="Chen X.F."/>
            <person name="Zhang C."/>
            <person name="Zhao X."/>
            <person name="He X."/>
            <person name="Zhang G.Q."/>
            <person name="Liu Z.J."/>
            <person name="Xu Q."/>
        </authorList>
    </citation>
    <scope>NUCLEOTIDE SEQUENCE [LARGE SCALE GENOMIC DNA]</scope>
    <source>
        <strain evidence="3">GZMU011</strain>
    </source>
</reference>
<accession>A0ABD0VE60</accession>
<evidence type="ECO:0008006" key="5">
    <source>
        <dbReference type="Google" id="ProtNLM"/>
    </source>
</evidence>
<feature type="compositionally biased region" description="Low complexity" evidence="1">
    <location>
        <begin position="83"/>
        <end position="96"/>
    </location>
</feature>
<gene>
    <name evidence="3" type="ORF">M5K25_007460</name>
</gene>
<protein>
    <recommendedName>
        <fullName evidence="5">Secreted protein</fullName>
    </recommendedName>
</protein>